<proteinExistence type="predicted"/>
<organism evidence="1 2">
    <name type="scientific">Rhizobium straminoryzae</name>
    <dbReference type="NCBI Taxonomy" id="1387186"/>
    <lineage>
        <taxon>Bacteria</taxon>
        <taxon>Pseudomonadati</taxon>
        <taxon>Pseudomonadota</taxon>
        <taxon>Alphaproteobacteria</taxon>
        <taxon>Hyphomicrobiales</taxon>
        <taxon>Rhizobiaceae</taxon>
        <taxon>Rhizobium/Agrobacterium group</taxon>
        <taxon>Rhizobium</taxon>
    </lineage>
</organism>
<evidence type="ECO:0000313" key="2">
    <source>
        <dbReference type="Proteomes" id="UP000316801"/>
    </source>
</evidence>
<comment type="caution">
    <text evidence="1">The sequence shown here is derived from an EMBL/GenBank/DDBJ whole genome shotgun (WGS) entry which is preliminary data.</text>
</comment>
<keyword evidence="1" id="KW-0378">Hydrolase</keyword>
<sequence>MTEPLNAWPPERTVFKIAGIEMRVAPGRHRLEALAAAEIAENWAAEVAANPALFNGEVLLPEEMVLREGVIHATARATGFATTLWWRKHVSPTEGLFLNASAVPISADGLPIAIRMAPHTANAGKVYFATGSLDLSDVRDDGTCDVLGSMTREVLEETGIDLKREATAEPALYAVHFGRRFFVFRFFHLSETAEQICRRVERHMQGETEPEIDAVFALTADEGHAHRYHDLTPIILAFFFARRMNAAG</sequence>
<gene>
    <name evidence="1" type="ORF">FNA46_23370</name>
</gene>
<dbReference type="Proteomes" id="UP000316801">
    <property type="component" value="Unassembled WGS sequence"/>
</dbReference>
<dbReference type="InterPro" id="IPR015797">
    <property type="entry name" value="NUDIX_hydrolase-like_dom_sf"/>
</dbReference>
<dbReference type="GO" id="GO:0016787">
    <property type="term" value="F:hydrolase activity"/>
    <property type="evidence" value="ECO:0007669"/>
    <property type="project" value="UniProtKB-KW"/>
</dbReference>
<accession>A0A549ST26</accession>
<protein>
    <submittedName>
        <fullName evidence="1">NUDIX hydrolase</fullName>
    </submittedName>
</protein>
<keyword evidence="2" id="KW-1185">Reference proteome</keyword>
<reference evidence="1 2" key="1">
    <citation type="submission" date="2019-07" db="EMBL/GenBank/DDBJ databases">
        <title>Ln-dependent methylotrophs.</title>
        <authorList>
            <person name="Tani A."/>
        </authorList>
    </citation>
    <scope>NUCLEOTIDE SEQUENCE [LARGE SCALE GENOMIC DNA]</scope>
    <source>
        <strain evidence="1 2">SM12</strain>
    </source>
</reference>
<dbReference type="AlphaFoldDB" id="A0A549ST26"/>
<evidence type="ECO:0000313" key="1">
    <source>
        <dbReference type="EMBL" id="TRL32773.1"/>
    </source>
</evidence>
<dbReference type="EMBL" id="VJMG01000081">
    <property type="protein sequence ID" value="TRL32773.1"/>
    <property type="molecule type" value="Genomic_DNA"/>
</dbReference>
<dbReference type="SUPFAM" id="SSF55811">
    <property type="entry name" value="Nudix"/>
    <property type="match status" value="1"/>
</dbReference>
<name>A0A549ST26_9HYPH</name>
<dbReference type="RefSeq" id="WP_143127628.1">
    <property type="nucleotide sequence ID" value="NZ_VJMG01000081.1"/>
</dbReference>